<dbReference type="RefSeq" id="WP_208245185.1">
    <property type="nucleotide sequence ID" value="NZ_JAGEPF010000018.1"/>
</dbReference>
<organism evidence="1 2">
    <name type="scientific">Actinomadura violacea</name>
    <dbReference type="NCBI Taxonomy" id="2819934"/>
    <lineage>
        <taxon>Bacteria</taxon>
        <taxon>Bacillati</taxon>
        <taxon>Actinomycetota</taxon>
        <taxon>Actinomycetes</taxon>
        <taxon>Streptosporangiales</taxon>
        <taxon>Thermomonosporaceae</taxon>
        <taxon>Actinomadura</taxon>
    </lineage>
</organism>
<gene>
    <name evidence="1" type="ORF">J4709_29480</name>
</gene>
<name>A0ABS3S085_9ACTN</name>
<dbReference type="EMBL" id="JAGEPF010000018">
    <property type="protein sequence ID" value="MBO2461709.1"/>
    <property type="molecule type" value="Genomic_DNA"/>
</dbReference>
<dbReference type="Proteomes" id="UP000680206">
    <property type="component" value="Unassembled WGS sequence"/>
</dbReference>
<accession>A0ABS3S085</accession>
<comment type="caution">
    <text evidence="1">The sequence shown here is derived from an EMBL/GenBank/DDBJ whole genome shotgun (WGS) entry which is preliminary data.</text>
</comment>
<evidence type="ECO:0000313" key="2">
    <source>
        <dbReference type="Proteomes" id="UP000680206"/>
    </source>
</evidence>
<proteinExistence type="predicted"/>
<reference evidence="1 2" key="1">
    <citation type="submission" date="2021-03" db="EMBL/GenBank/DDBJ databases">
        <title>Actinomadura violae sp. nov., isolated from lichen in Thailand.</title>
        <authorList>
            <person name="Kanchanasin P."/>
            <person name="Saeng-In P."/>
            <person name="Phongsopitanun W."/>
            <person name="Yuki M."/>
            <person name="Kudo T."/>
            <person name="Ohkuma M."/>
            <person name="Tanasupawat S."/>
        </authorList>
    </citation>
    <scope>NUCLEOTIDE SEQUENCE [LARGE SCALE GENOMIC DNA]</scope>
    <source>
        <strain evidence="1 2">LCR2-06</strain>
    </source>
</reference>
<keyword evidence="2" id="KW-1185">Reference proteome</keyword>
<evidence type="ECO:0000313" key="1">
    <source>
        <dbReference type="EMBL" id="MBO2461709.1"/>
    </source>
</evidence>
<sequence>MTDENEYDERTWERLTGIAVPADRLAEARKTVRRSRAKADAALHHRDAALAVLYFQHRNAGWGKSKCYRAALLDRFTFREVLERLPDTMKAPANTVDWGEVAARGEMDGLQTVYRRLVGKPEDEVAEFLHAAAREYVQETAVWEAARRVREQAEVEAKLSSINNPATRLAEAGEMARKAREKADALRHPRNAGLAVLHFQHKDKGWDIQANCYRAALLDRSSFQDALRPMPASMQVPPETVDWDDIIARGNMDELQTMYRELVAKPEPEVAQFVRDTAEEHRRLKAVWKAAGRVRDEVALDLMNGVHGPAWSNADVARTGRMKASYVTDLRQGKKQVA</sequence>
<protein>
    <submittedName>
        <fullName evidence="1">Uncharacterized protein</fullName>
    </submittedName>
</protein>